<dbReference type="InParanoid" id="W3X2B6"/>
<reference evidence="10" key="1">
    <citation type="journal article" date="2015" name="BMC Genomics">
        <title>Genomic and transcriptomic analysis of the endophytic fungus Pestalotiopsis fici reveals its lifestyle and high potential for synthesis of natural products.</title>
        <authorList>
            <person name="Wang X."/>
            <person name="Zhang X."/>
            <person name="Liu L."/>
            <person name="Xiang M."/>
            <person name="Wang W."/>
            <person name="Sun X."/>
            <person name="Che Y."/>
            <person name="Guo L."/>
            <person name="Liu G."/>
            <person name="Guo L."/>
            <person name="Wang C."/>
            <person name="Yin W.B."/>
            <person name="Stadler M."/>
            <person name="Zhang X."/>
            <person name="Liu X."/>
        </authorList>
    </citation>
    <scope>NUCLEOTIDE SEQUENCE [LARGE SCALE GENOMIC DNA]</scope>
    <source>
        <strain evidence="10">W106-1 / CGMCC3.15140</strain>
    </source>
</reference>
<evidence type="ECO:0000256" key="5">
    <source>
        <dbReference type="ARBA" id="ARBA00023136"/>
    </source>
</evidence>
<dbReference type="RefSeq" id="XP_007836157.1">
    <property type="nucleotide sequence ID" value="XM_007837966.1"/>
</dbReference>
<feature type="transmembrane region" description="Helical" evidence="7">
    <location>
        <begin position="216"/>
        <end position="238"/>
    </location>
</feature>
<dbReference type="KEGG" id="pfy:PFICI_09385"/>
<accession>W3X2B6</accession>
<feature type="transmembrane region" description="Helical" evidence="7">
    <location>
        <begin position="186"/>
        <end position="204"/>
    </location>
</feature>
<keyword evidence="3 7" id="KW-0812">Transmembrane</keyword>
<dbReference type="EMBL" id="KI912114">
    <property type="protein sequence ID" value="ETS79532.1"/>
    <property type="molecule type" value="Genomic_DNA"/>
</dbReference>
<dbReference type="Pfam" id="PF01569">
    <property type="entry name" value="PAP2"/>
    <property type="match status" value="1"/>
</dbReference>
<dbReference type="GO" id="GO:0006644">
    <property type="term" value="P:phospholipid metabolic process"/>
    <property type="evidence" value="ECO:0007669"/>
    <property type="project" value="InterPro"/>
</dbReference>
<comment type="subcellular location">
    <subcellularLocation>
        <location evidence="1">Membrane</location>
        <topology evidence="1">Multi-pass membrane protein</topology>
    </subcellularLocation>
</comment>
<dbReference type="InterPro" id="IPR000326">
    <property type="entry name" value="PAP2/HPO"/>
</dbReference>
<feature type="transmembrane region" description="Helical" evidence="7">
    <location>
        <begin position="69"/>
        <end position="91"/>
    </location>
</feature>
<dbReference type="GO" id="GO:0016020">
    <property type="term" value="C:membrane"/>
    <property type="evidence" value="ECO:0007669"/>
    <property type="project" value="UniProtKB-SubCell"/>
</dbReference>
<organism evidence="9 10">
    <name type="scientific">Pestalotiopsis fici (strain W106-1 / CGMCC3.15140)</name>
    <dbReference type="NCBI Taxonomy" id="1229662"/>
    <lineage>
        <taxon>Eukaryota</taxon>
        <taxon>Fungi</taxon>
        <taxon>Dikarya</taxon>
        <taxon>Ascomycota</taxon>
        <taxon>Pezizomycotina</taxon>
        <taxon>Sordariomycetes</taxon>
        <taxon>Xylariomycetidae</taxon>
        <taxon>Amphisphaeriales</taxon>
        <taxon>Sporocadaceae</taxon>
        <taxon>Pestalotiopsis</taxon>
    </lineage>
</organism>
<name>W3X2B6_PESFW</name>
<evidence type="ECO:0000313" key="9">
    <source>
        <dbReference type="EMBL" id="ETS79532.1"/>
    </source>
</evidence>
<evidence type="ECO:0000256" key="1">
    <source>
        <dbReference type="ARBA" id="ARBA00004141"/>
    </source>
</evidence>
<feature type="transmembrane region" description="Helical" evidence="7">
    <location>
        <begin position="12"/>
        <end position="35"/>
    </location>
</feature>
<dbReference type="InterPro" id="IPR036938">
    <property type="entry name" value="PAP2/HPO_sf"/>
</dbReference>
<feature type="transmembrane region" description="Helical" evidence="7">
    <location>
        <begin position="103"/>
        <end position="124"/>
    </location>
</feature>
<gene>
    <name evidence="9" type="ORF">PFICI_09385</name>
</gene>
<comment type="similarity">
    <text evidence="2">Belongs to the PA-phosphatase related phosphoesterase family.</text>
</comment>
<sequence length="325" mass="36296">MYSVEKRPTFLQWLKITIVDILTMAVVGAYALVVFRLGPAATRLFPLTIRDGSEIIYPQFAYPYRSQYISSWLAGILALLVPIAIILLAQIRVTSFWDTNNGIMGVVYAIILSSAFQVSLKWIVGGLRPFFYDVCNPDINRALSHELFDSSGLNGVGYQDYMFSRDVCRTTSKAALDNAMQSFPSGHASTVFSGMVFLFLYLNAKLKVFSNYQPAMWKLVLIFVPILVATLVGGSLSVDNSHNWYDIVAGAIIGIVFGFASYRIMYAAIWDYRINHIPLNRHKSFVQGDGVEGNNMVFSEHAGWTSRRKAKKSALPAPTTTRPSR</sequence>
<dbReference type="AlphaFoldDB" id="W3X2B6"/>
<keyword evidence="5 7" id="KW-0472">Membrane</keyword>
<dbReference type="STRING" id="1229662.W3X2B6"/>
<feature type="region of interest" description="Disordered" evidence="6">
    <location>
        <begin position="303"/>
        <end position="325"/>
    </location>
</feature>
<keyword evidence="4 7" id="KW-1133">Transmembrane helix</keyword>
<dbReference type="CDD" id="cd03390">
    <property type="entry name" value="PAP2_containing_1_like"/>
    <property type="match status" value="1"/>
</dbReference>
<dbReference type="InterPro" id="IPR043216">
    <property type="entry name" value="PAP-like"/>
</dbReference>
<dbReference type="SUPFAM" id="SSF48317">
    <property type="entry name" value="Acid phosphatase/Vanadium-dependent haloperoxidase"/>
    <property type="match status" value="1"/>
</dbReference>
<feature type="transmembrane region" description="Helical" evidence="7">
    <location>
        <begin position="244"/>
        <end position="265"/>
    </location>
</feature>
<dbReference type="Proteomes" id="UP000030651">
    <property type="component" value="Unassembled WGS sequence"/>
</dbReference>
<protein>
    <recommendedName>
        <fullName evidence="8">Phosphatidic acid phosphatase type 2/haloperoxidase domain-containing protein</fullName>
    </recommendedName>
</protein>
<dbReference type="HOGENOM" id="CLU_021458_0_2_1"/>
<dbReference type="PANTHER" id="PTHR10165:SF84">
    <property type="entry name" value="PHOSPHATIDIC ACID PHOSPHATASE BETA"/>
    <property type="match status" value="1"/>
</dbReference>
<dbReference type="OrthoDB" id="10030083at2759"/>
<dbReference type="Gene3D" id="1.20.144.10">
    <property type="entry name" value="Phosphatidic acid phosphatase type 2/haloperoxidase"/>
    <property type="match status" value="1"/>
</dbReference>
<dbReference type="GO" id="GO:0046839">
    <property type="term" value="P:phospholipid dephosphorylation"/>
    <property type="evidence" value="ECO:0007669"/>
    <property type="project" value="TreeGrafter"/>
</dbReference>
<dbReference type="SMART" id="SM00014">
    <property type="entry name" value="acidPPc"/>
    <property type="match status" value="1"/>
</dbReference>
<dbReference type="GO" id="GO:0008195">
    <property type="term" value="F:phosphatidate phosphatase activity"/>
    <property type="evidence" value="ECO:0007669"/>
    <property type="project" value="TreeGrafter"/>
</dbReference>
<evidence type="ECO:0000256" key="6">
    <source>
        <dbReference type="SAM" id="MobiDB-lite"/>
    </source>
</evidence>
<dbReference type="PANTHER" id="PTHR10165">
    <property type="entry name" value="LIPID PHOSPHATE PHOSPHATASE"/>
    <property type="match status" value="1"/>
</dbReference>
<evidence type="ECO:0000259" key="8">
    <source>
        <dbReference type="SMART" id="SM00014"/>
    </source>
</evidence>
<evidence type="ECO:0000256" key="4">
    <source>
        <dbReference type="ARBA" id="ARBA00022989"/>
    </source>
</evidence>
<keyword evidence="10" id="KW-1185">Reference proteome</keyword>
<evidence type="ECO:0000256" key="2">
    <source>
        <dbReference type="ARBA" id="ARBA00008816"/>
    </source>
</evidence>
<dbReference type="GeneID" id="19274398"/>
<dbReference type="OMA" id="WDINNGI"/>
<feature type="domain" description="Phosphatidic acid phosphatase type 2/haloperoxidase" evidence="8">
    <location>
        <begin position="104"/>
        <end position="262"/>
    </location>
</feature>
<evidence type="ECO:0000256" key="3">
    <source>
        <dbReference type="ARBA" id="ARBA00022692"/>
    </source>
</evidence>
<evidence type="ECO:0000313" key="10">
    <source>
        <dbReference type="Proteomes" id="UP000030651"/>
    </source>
</evidence>
<evidence type="ECO:0000256" key="7">
    <source>
        <dbReference type="SAM" id="Phobius"/>
    </source>
</evidence>
<proteinExistence type="inferred from homology"/>
<dbReference type="eggNOG" id="KOG3030">
    <property type="taxonomic scope" value="Eukaryota"/>
</dbReference>